<dbReference type="Gene3D" id="2.40.110.10">
    <property type="entry name" value="Butyryl-CoA Dehydrogenase, subunit A, domain 2"/>
    <property type="match status" value="1"/>
</dbReference>
<comment type="catalytic activity">
    <reaction evidence="10">
        <text>glutaryl-CoA + oxidized [electron-transfer flavoprotein] + 2 H(+) = (2E)-butenoyl-CoA + reduced [electron-transfer flavoprotein] + CO2</text>
        <dbReference type="Rhea" id="RHEA:13389"/>
        <dbReference type="Rhea" id="RHEA-COMP:10685"/>
        <dbReference type="Rhea" id="RHEA-COMP:10686"/>
        <dbReference type="ChEBI" id="CHEBI:15378"/>
        <dbReference type="ChEBI" id="CHEBI:16526"/>
        <dbReference type="ChEBI" id="CHEBI:57332"/>
        <dbReference type="ChEBI" id="CHEBI:57378"/>
        <dbReference type="ChEBI" id="CHEBI:57692"/>
        <dbReference type="ChEBI" id="CHEBI:58307"/>
        <dbReference type="EC" id="1.3.8.6"/>
    </reaction>
</comment>
<dbReference type="InterPro" id="IPR013786">
    <property type="entry name" value="AcylCoA_DH/ox_N"/>
</dbReference>
<evidence type="ECO:0000256" key="1">
    <source>
        <dbReference type="ARBA" id="ARBA00001974"/>
    </source>
</evidence>
<feature type="domain" description="Acyl-CoA oxidase/dehydrogenase middle" evidence="13">
    <location>
        <begin position="135"/>
        <end position="226"/>
    </location>
</feature>
<dbReference type="EC" id="1.3.8.6" evidence="9"/>
<dbReference type="Gene3D" id="1.10.540.10">
    <property type="entry name" value="Acyl-CoA dehydrogenase/oxidase, N-terminal domain"/>
    <property type="match status" value="1"/>
</dbReference>
<dbReference type="SUPFAM" id="SSF56645">
    <property type="entry name" value="Acyl-CoA dehydrogenase NM domain-like"/>
    <property type="match status" value="1"/>
</dbReference>
<dbReference type="Pfam" id="PF02770">
    <property type="entry name" value="Acyl-CoA_dh_M"/>
    <property type="match status" value="1"/>
</dbReference>
<evidence type="ECO:0000313" key="16">
    <source>
        <dbReference type="Proteomes" id="UP000229433"/>
    </source>
</evidence>
<keyword evidence="5" id="KW-0809">Transit peptide</keyword>
<dbReference type="GO" id="GO:0033539">
    <property type="term" value="P:fatty acid beta-oxidation using acyl-CoA dehydrogenase"/>
    <property type="evidence" value="ECO:0007669"/>
    <property type="project" value="TreeGrafter"/>
</dbReference>
<evidence type="ECO:0000259" key="12">
    <source>
        <dbReference type="Pfam" id="PF00441"/>
    </source>
</evidence>
<keyword evidence="6 11" id="KW-0560">Oxidoreductase</keyword>
<dbReference type="GO" id="GO:0050660">
    <property type="term" value="F:flavin adenine dinucleotide binding"/>
    <property type="evidence" value="ECO:0007669"/>
    <property type="project" value="InterPro"/>
</dbReference>
<evidence type="ECO:0000256" key="3">
    <source>
        <dbReference type="ARBA" id="ARBA00022630"/>
    </source>
</evidence>
<dbReference type="InterPro" id="IPR052033">
    <property type="entry name" value="Glutaryl-CoA_DH_mitochondrial"/>
</dbReference>
<dbReference type="InterPro" id="IPR006091">
    <property type="entry name" value="Acyl-CoA_Oxase/DH_mid-dom"/>
</dbReference>
<feature type="domain" description="Acyl-CoA dehydrogenase/oxidase C-terminal" evidence="12">
    <location>
        <begin position="238"/>
        <end position="380"/>
    </location>
</feature>
<dbReference type="GO" id="GO:0000062">
    <property type="term" value="F:fatty-acyl-CoA binding"/>
    <property type="evidence" value="ECO:0007669"/>
    <property type="project" value="TreeGrafter"/>
</dbReference>
<keyword evidence="3 11" id="KW-0285">Flavoprotein</keyword>
<evidence type="ECO:0000256" key="9">
    <source>
        <dbReference type="ARBA" id="ARBA00039033"/>
    </source>
</evidence>
<sequence length="392" mass="43218">MKPDLFESPDYYNIDDLLTDEHKLVRSAARDWVKREVSPIIEEAAQKAEFPKQIIGGLAEIGAFGPYIPEEYGGAGLDQIAYGLIMQEIERGDSGVRSTASVQSSLVMYPIYKFGSEEQRKKYLHKLASGEFMGCFGLTEPDHGSNPGGMVTNFKDAGDHYVLNGAKMWISNSPFADIAVVWAKSEEGRIHGLIVERGMEGFSTPETHNKWSLRASATGELIFDNVKVPKENLLPNKSGLGAPLMCLDSARFGIAWGAIGAAMDCYDTALRYAKERQQFGKPIGAFQLQQKKLAEMITEITKAQLLAWRLGTLRNEGKATSAQISMAKRNNVDMALKIARDARQILGGMGITGEYSIMRHMMNLESVVTYEGTHDIHLLITGLDITGLNAFK</sequence>
<comment type="similarity">
    <text evidence="2 11">Belongs to the acyl-CoA dehydrogenase family.</text>
</comment>
<feature type="domain" description="Acyl-CoA dehydrogenase/oxidase N-terminal" evidence="14">
    <location>
        <begin position="19"/>
        <end position="131"/>
    </location>
</feature>
<dbReference type="InterPro" id="IPR046373">
    <property type="entry name" value="Acyl-CoA_Oxase/DH_mid-dom_sf"/>
</dbReference>
<dbReference type="EMBL" id="NQXA01000003">
    <property type="protein sequence ID" value="PHQ29819.1"/>
    <property type="molecule type" value="Genomic_DNA"/>
</dbReference>
<protein>
    <recommendedName>
        <fullName evidence="9">glutaryl-CoA dehydrogenase (ETF)</fullName>
        <ecNumber evidence="9">1.3.8.6</ecNumber>
    </recommendedName>
</protein>
<dbReference type="OrthoDB" id="9802867at2"/>
<dbReference type="Gene3D" id="1.20.140.10">
    <property type="entry name" value="Butyryl-CoA Dehydrogenase, subunit A, domain 3"/>
    <property type="match status" value="1"/>
</dbReference>
<reference evidence="15 16" key="1">
    <citation type="submission" date="2017-08" db="EMBL/GenBank/DDBJ databases">
        <title>The whole genome shortgun sequences of strain Leeuwenhoekiella nanhaiensis G18 from the South China Sea.</title>
        <authorList>
            <person name="Liu Q."/>
        </authorList>
    </citation>
    <scope>NUCLEOTIDE SEQUENCE [LARGE SCALE GENOMIC DNA]</scope>
    <source>
        <strain evidence="15 16">G18</strain>
    </source>
</reference>
<evidence type="ECO:0000256" key="8">
    <source>
        <dbReference type="ARBA" id="ARBA00037927"/>
    </source>
</evidence>
<dbReference type="PANTHER" id="PTHR42807:SF1">
    <property type="entry name" value="GLUTARYL-COA DEHYDROGENASE, MITOCHONDRIAL"/>
    <property type="match status" value="1"/>
</dbReference>
<evidence type="ECO:0000259" key="13">
    <source>
        <dbReference type="Pfam" id="PF02770"/>
    </source>
</evidence>
<gene>
    <name evidence="15" type="ORF">CJ305_07565</name>
</gene>
<dbReference type="InterPro" id="IPR009075">
    <property type="entry name" value="AcylCo_DH/oxidase_C"/>
</dbReference>
<dbReference type="InterPro" id="IPR009100">
    <property type="entry name" value="AcylCoA_DH/oxidase_NM_dom_sf"/>
</dbReference>
<dbReference type="InterPro" id="IPR036250">
    <property type="entry name" value="AcylCo_DH-like_C"/>
</dbReference>
<evidence type="ECO:0000256" key="5">
    <source>
        <dbReference type="ARBA" id="ARBA00022946"/>
    </source>
</evidence>
<dbReference type="FunFam" id="1.10.540.10:FF:000002">
    <property type="entry name" value="Acyl-CoA dehydrogenase FadE19"/>
    <property type="match status" value="1"/>
</dbReference>
<evidence type="ECO:0000256" key="6">
    <source>
        <dbReference type="ARBA" id="ARBA00023002"/>
    </source>
</evidence>
<dbReference type="PANTHER" id="PTHR42807">
    <property type="entry name" value="GLUTARYL-COA DEHYDROGENASE, MITOCHONDRIAL"/>
    <property type="match status" value="1"/>
</dbReference>
<dbReference type="GO" id="GO:0004361">
    <property type="term" value="F:glutaryl-CoA dehydrogenase activity"/>
    <property type="evidence" value="ECO:0007669"/>
    <property type="project" value="UniProtKB-EC"/>
</dbReference>
<keyword evidence="4 11" id="KW-0274">FAD</keyword>
<comment type="caution">
    <text evidence="15">The sequence shown here is derived from an EMBL/GenBank/DDBJ whole genome shotgun (WGS) entry which is preliminary data.</text>
</comment>
<comment type="pathway">
    <text evidence="7">Amino-acid metabolism; lysine degradation.</text>
</comment>
<dbReference type="Pfam" id="PF02771">
    <property type="entry name" value="Acyl-CoA_dh_N"/>
    <property type="match status" value="1"/>
</dbReference>
<organism evidence="15 16">
    <name type="scientific">Leeuwenhoekiella nanhaiensis</name>
    <dbReference type="NCBI Taxonomy" id="1655491"/>
    <lineage>
        <taxon>Bacteria</taxon>
        <taxon>Pseudomonadati</taxon>
        <taxon>Bacteroidota</taxon>
        <taxon>Flavobacteriia</taxon>
        <taxon>Flavobacteriales</taxon>
        <taxon>Flavobacteriaceae</taxon>
        <taxon>Leeuwenhoekiella</taxon>
    </lineage>
</organism>
<dbReference type="Pfam" id="PF00441">
    <property type="entry name" value="Acyl-CoA_dh_1"/>
    <property type="match status" value="1"/>
</dbReference>
<name>A0A2G1VTQ2_9FLAO</name>
<evidence type="ECO:0000256" key="10">
    <source>
        <dbReference type="ARBA" id="ARBA00049493"/>
    </source>
</evidence>
<evidence type="ECO:0000256" key="7">
    <source>
        <dbReference type="ARBA" id="ARBA00037899"/>
    </source>
</evidence>
<dbReference type="SUPFAM" id="SSF47203">
    <property type="entry name" value="Acyl-CoA dehydrogenase C-terminal domain-like"/>
    <property type="match status" value="1"/>
</dbReference>
<dbReference type="Proteomes" id="UP000229433">
    <property type="component" value="Unassembled WGS sequence"/>
</dbReference>
<accession>A0A2G1VTQ2</accession>
<comment type="pathway">
    <text evidence="8">Amino-acid metabolism; tryptophan metabolism.</text>
</comment>
<evidence type="ECO:0000259" key="14">
    <source>
        <dbReference type="Pfam" id="PF02771"/>
    </source>
</evidence>
<comment type="cofactor">
    <cofactor evidence="1 11">
        <name>FAD</name>
        <dbReference type="ChEBI" id="CHEBI:57692"/>
    </cofactor>
</comment>
<evidence type="ECO:0000256" key="2">
    <source>
        <dbReference type="ARBA" id="ARBA00009347"/>
    </source>
</evidence>
<dbReference type="AlphaFoldDB" id="A0A2G1VTQ2"/>
<evidence type="ECO:0000313" key="15">
    <source>
        <dbReference type="EMBL" id="PHQ29819.1"/>
    </source>
</evidence>
<proteinExistence type="inferred from homology"/>
<dbReference type="InterPro" id="IPR037069">
    <property type="entry name" value="AcylCoA_DH/ox_N_sf"/>
</dbReference>
<dbReference type="RefSeq" id="WP_099645661.1">
    <property type="nucleotide sequence ID" value="NZ_KZ319289.1"/>
</dbReference>
<dbReference type="GO" id="GO:0046949">
    <property type="term" value="P:fatty-acyl-CoA biosynthetic process"/>
    <property type="evidence" value="ECO:0007669"/>
    <property type="project" value="TreeGrafter"/>
</dbReference>
<dbReference type="PROSITE" id="PS00073">
    <property type="entry name" value="ACYL_COA_DH_2"/>
    <property type="match status" value="1"/>
</dbReference>
<evidence type="ECO:0000256" key="4">
    <source>
        <dbReference type="ARBA" id="ARBA00022827"/>
    </source>
</evidence>
<dbReference type="InterPro" id="IPR006089">
    <property type="entry name" value="Acyl-CoA_DH_CS"/>
</dbReference>
<evidence type="ECO:0000256" key="11">
    <source>
        <dbReference type="RuleBase" id="RU362125"/>
    </source>
</evidence>
<keyword evidence="16" id="KW-1185">Reference proteome</keyword>